<name>A0ACB8A0T2_9AGAM</name>
<protein>
    <submittedName>
        <fullName evidence="1">Uncharacterized protein</fullName>
    </submittedName>
</protein>
<proteinExistence type="predicted"/>
<reference evidence="1" key="1">
    <citation type="journal article" date="2021" name="New Phytol.">
        <title>Evolutionary innovations through gain and loss of genes in the ectomycorrhizal Boletales.</title>
        <authorList>
            <person name="Wu G."/>
            <person name="Miyauchi S."/>
            <person name="Morin E."/>
            <person name="Kuo A."/>
            <person name="Drula E."/>
            <person name="Varga T."/>
            <person name="Kohler A."/>
            <person name="Feng B."/>
            <person name="Cao Y."/>
            <person name="Lipzen A."/>
            <person name="Daum C."/>
            <person name="Hundley H."/>
            <person name="Pangilinan J."/>
            <person name="Johnson J."/>
            <person name="Barry K."/>
            <person name="LaButti K."/>
            <person name="Ng V."/>
            <person name="Ahrendt S."/>
            <person name="Min B."/>
            <person name="Choi I.G."/>
            <person name="Park H."/>
            <person name="Plett J.M."/>
            <person name="Magnuson J."/>
            <person name="Spatafora J.W."/>
            <person name="Nagy L.G."/>
            <person name="Henrissat B."/>
            <person name="Grigoriev I.V."/>
            <person name="Yang Z.L."/>
            <person name="Xu J."/>
            <person name="Martin F.M."/>
        </authorList>
    </citation>
    <scope>NUCLEOTIDE SEQUENCE</scope>
    <source>
        <strain evidence="1">ATCC 28755</strain>
    </source>
</reference>
<organism evidence="1 2">
    <name type="scientific">Hygrophoropsis aurantiaca</name>
    <dbReference type="NCBI Taxonomy" id="72124"/>
    <lineage>
        <taxon>Eukaryota</taxon>
        <taxon>Fungi</taxon>
        <taxon>Dikarya</taxon>
        <taxon>Basidiomycota</taxon>
        <taxon>Agaricomycotina</taxon>
        <taxon>Agaricomycetes</taxon>
        <taxon>Agaricomycetidae</taxon>
        <taxon>Boletales</taxon>
        <taxon>Coniophorineae</taxon>
        <taxon>Hygrophoropsidaceae</taxon>
        <taxon>Hygrophoropsis</taxon>
    </lineage>
</organism>
<sequence length="178" mass="19639">MHKRTRVSRQDQEPEIQINAKAPSELNRSGRPRRAGEVYLFMWCGRFVGGVVGEVASLIGVLPVDLTSLATGRVLKDEDPLSAYLVQDPSGTRHPHDQARRHCCSINTNLGLTINTIPLLQRPANDANRAKPLRLAHRTDLAPQHRLNLHLSVDYSTFPGTIDSDPVIISPAPHGVTH</sequence>
<evidence type="ECO:0000313" key="1">
    <source>
        <dbReference type="EMBL" id="KAH7906223.1"/>
    </source>
</evidence>
<gene>
    <name evidence="1" type="ORF">BJ138DRAFT_1105325</name>
</gene>
<dbReference type="Proteomes" id="UP000790377">
    <property type="component" value="Unassembled WGS sequence"/>
</dbReference>
<accession>A0ACB8A0T2</accession>
<evidence type="ECO:0000313" key="2">
    <source>
        <dbReference type="Proteomes" id="UP000790377"/>
    </source>
</evidence>
<keyword evidence="2" id="KW-1185">Reference proteome</keyword>
<comment type="caution">
    <text evidence="1">The sequence shown here is derived from an EMBL/GenBank/DDBJ whole genome shotgun (WGS) entry which is preliminary data.</text>
</comment>
<dbReference type="EMBL" id="MU268050">
    <property type="protein sequence ID" value="KAH7906223.1"/>
    <property type="molecule type" value="Genomic_DNA"/>
</dbReference>